<feature type="non-terminal residue" evidence="2">
    <location>
        <position position="1"/>
    </location>
</feature>
<feature type="compositionally biased region" description="Polar residues" evidence="1">
    <location>
        <begin position="48"/>
        <end position="61"/>
    </location>
</feature>
<comment type="caution">
    <text evidence="2">The sequence shown here is derived from an EMBL/GenBank/DDBJ whole genome shotgun (WGS) entry which is preliminary data.</text>
</comment>
<organism evidence="2 3">
    <name type="scientific">Colocasia esculenta</name>
    <name type="common">Wild taro</name>
    <name type="synonym">Arum esculentum</name>
    <dbReference type="NCBI Taxonomy" id="4460"/>
    <lineage>
        <taxon>Eukaryota</taxon>
        <taxon>Viridiplantae</taxon>
        <taxon>Streptophyta</taxon>
        <taxon>Embryophyta</taxon>
        <taxon>Tracheophyta</taxon>
        <taxon>Spermatophyta</taxon>
        <taxon>Magnoliopsida</taxon>
        <taxon>Liliopsida</taxon>
        <taxon>Araceae</taxon>
        <taxon>Aroideae</taxon>
        <taxon>Colocasieae</taxon>
        <taxon>Colocasia</taxon>
    </lineage>
</organism>
<feature type="compositionally biased region" description="Low complexity" evidence="1">
    <location>
        <begin position="27"/>
        <end position="45"/>
    </location>
</feature>
<feature type="compositionally biased region" description="Polar residues" evidence="1">
    <location>
        <begin position="320"/>
        <end position="332"/>
    </location>
</feature>
<feature type="region of interest" description="Disordered" evidence="1">
    <location>
        <begin position="1"/>
        <end position="61"/>
    </location>
</feature>
<protein>
    <submittedName>
        <fullName evidence="2">Uncharacterized protein</fullName>
    </submittedName>
</protein>
<name>A0A843WL88_COLES</name>
<accession>A0A843WL88</accession>
<dbReference type="Proteomes" id="UP000652761">
    <property type="component" value="Unassembled WGS sequence"/>
</dbReference>
<dbReference type="EMBL" id="NMUH01003863">
    <property type="protein sequence ID" value="MQM07398.1"/>
    <property type="molecule type" value="Genomic_DNA"/>
</dbReference>
<feature type="region of interest" description="Disordered" evidence="1">
    <location>
        <begin position="317"/>
        <end position="349"/>
    </location>
</feature>
<dbReference type="AlphaFoldDB" id="A0A843WL88"/>
<gene>
    <name evidence="2" type="ORF">Taro_040231</name>
</gene>
<proteinExistence type="predicted"/>
<feature type="compositionally biased region" description="Polar residues" evidence="1">
    <location>
        <begin position="340"/>
        <end position="349"/>
    </location>
</feature>
<keyword evidence="3" id="KW-1185">Reference proteome</keyword>
<evidence type="ECO:0000313" key="3">
    <source>
        <dbReference type="Proteomes" id="UP000652761"/>
    </source>
</evidence>
<evidence type="ECO:0000256" key="1">
    <source>
        <dbReference type="SAM" id="MobiDB-lite"/>
    </source>
</evidence>
<evidence type="ECO:0000313" key="2">
    <source>
        <dbReference type="EMBL" id="MQM07398.1"/>
    </source>
</evidence>
<reference evidence="2" key="1">
    <citation type="submission" date="2017-07" db="EMBL/GenBank/DDBJ databases">
        <title>Taro Niue Genome Assembly and Annotation.</title>
        <authorList>
            <person name="Atibalentja N."/>
            <person name="Keating K."/>
            <person name="Fields C.J."/>
        </authorList>
    </citation>
    <scope>NUCLEOTIDE SEQUENCE</scope>
    <source>
        <strain evidence="2">Niue_2</strain>
        <tissue evidence="2">Leaf</tissue>
    </source>
</reference>
<sequence>MLGRLASKSARTSQHTCWPPRTGPLPLHRTSQRSSSHRPPQQPLHICTNPSGHQPWSLHNHTPSLTAQHRALDTITGLMLHTSQPYIPSPSRHSWRSGRTHLLWAAQQIRLHLQPVHSRFPAPPDLPSTTAPCPNLPSAANPPRLHMAQAIDPAQLQIRFTAPCTGTLSTPGLVASLHKPICHIRASIASTAPELHQTAMASFTPSAAVRQHPSLQHTSAELHLLRQHQMPSPPCAIASLLSCSSTPRTSRPSTIAAVLSPKSASRGFQELPGVDPMVLNGSTLHSCVLVLGNGVELMFQLRSTSKENMMFKRFNKTHRSAQQTTLGESSHAQELASHSHVPTSQEGGLQTQAGALALQSTN</sequence>